<feature type="transmembrane region" description="Helical" evidence="1">
    <location>
        <begin position="621"/>
        <end position="645"/>
    </location>
</feature>
<proteinExistence type="predicted"/>
<dbReference type="Pfam" id="PF00144">
    <property type="entry name" value="Beta-lactamase"/>
    <property type="match status" value="1"/>
</dbReference>
<reference evidence="4" key="1">
    <citation type="submission" date="2016-03" db="EMBL/GenBank/DDBJ databases">
        <title>Complete genome sequence of the type strain Actinoalloteichus hymeniacidonis DSM 45092.</title>
        <authorList>
            <person name="Schaffert L."/>
            <person name="Albersmeier A."/>
            <person name="Winkler A."/>
            <person name="Kalinowski J."/>
            <person name="Zotchev S."/>
            <person name="Ruckert C."/>
        </authorList>
    </citation>
    <scope>NUCLEOTIDE SEQUENCE [LARGE SCALE GENOMIC DNA]</scope>
    <source>
        <strain evidence="4">HPA177(T) (DSM 45092(T))</strain>
    </source>
</reference>
<dbReference type="Proteomes" id="UP000095210">
    <property type="component" value="Chromosome"/>
</dbReference>
<evidence type="ECO:0000313" key="3">
    <source>
        <dbReference type="EMBL" id="AOS64573.1"/>
    </source>
</evidence>
<dbReference type="InterPro" id="IPR012338">
    <property type="entry name" value="Beta-lactam/transpept-like"/>
</dbReference>
<keyword evidence="1" id="KW-1133">Transmembrane helix</keyword>
<feature type="transmembrane region" description="Helical" evidence="1">
    <location>
        <begin position="589"/>
        <end position="615"/>
    </location>
</feature>
<dbReference type="AlphaFoldDB" id="A0AAC9MYP4"/>
<evidence type="ECO:0000256" key="1">
    <source>
        <dbReference type="SAM" id="Phobius"/>
    </source>
</evidence>
<feature type="domain" description="Beta-lactamase-related" evidence="2">
    <location>
        <begin position="66"/>
        <end position="397"/>
    </location>
</feature>
<organism evidence="3 4">
    <name type="scientific">Actinoalloteichus hymeniacidonis</name>
    <dbReference type="NCBI Taxonomy" id="340345"/>
    <lineage>
        <taxon>Bacteria</taxon>
        <taxon>Bacillati</taxon>
        <taxon>Actinomycetota</taxon>
        <taxon>Actinomycetes</taxon>
        <taxon>Pseudonocardiales</taxon>
        <taxon>Pseudonocardiaceae</taxon>
        <taxon>Actinoalloteichus</taxon>
    </lineage>
</organism>
<dbReference type="InterPro" id="IPR050491">
    <property type="entry name" value="AmpC-like"/>
</dbReference>
<gene>
    <name evidence="3" type="ORF">TL08_18910</name>
</gene>
<evidence type="ECO:0000313" key="4">
    <source>
        <dbReference type="Proteomes" id="UP000095210"/>
    </source>
</evidence>
<keyword evidence="1" id="KW-0472">Membrane</keyword>
<dbReference type="SUPFAM" id="SSF56601">
    <property type="entry name" value="beta-lactamase/transpeptidase-like"/>
    <property type="match status" value="1"/>
</dbReference>
<feature type="transmembrane region" description="Helical" evidence="1">
    <location>
        <begin position="657"/>
        <end position="680"/>
    </location>
</feature>
<dbReference type="PANTHER" id="PTHR46825">
    <property type="entry name" value="D-ALANYL-D-ALANINE-CARBOXYPEPTIDASE/ENDOPEPTIDASE AMPH"/>
    <property type="match status" value="1"/>
</dbReference>
<protein>
    <submittedName>
        <fullName evidence="3">Penicillin-binding protein, beta-lactamase class C</fullName>
    </submittedName>
</protein>
<evidence type="ECO:0000259" key="2">
    <source>
        <dbReference type="Pfam" id="PF00144"/>
    </source>
</evidence>
<keyword evidence="1" id="KW-0812">Transmembrane</keyword>
<dbReference type="InterPro" id="IPR001466">
    <property type="entry name" value="Beta-lactam-related"/>
</dbReference>
<keyword evidence="4" id="KW-1185">Reference proteome</keyword>
<name>A0AAC9MYP4_9PSEU</name>
<dbReference type="EMBL" id="CP014859">
    <property type="protein sequence ID" value="AOS64573.1"/>
    <property type="molecule type" value="Genomic_DNA"/>
</dbReference>
<dbReference type="Gene3D" id="3.40.710.10">
    <property type="entry name" value="DD-peptidase/beta-lactamase superfamily"/>
    <property type="match status" value="1"/>
</dbReference>
<accession>A0AAC9MYP4</accession>
<dbReference type="KEGG" id="ahm:TL08_18910"/>
<sequence>MSTDHKARSRVLPRPAGLATVLATTGALLLGVTGTSLGTEIAPAPPVQAPATTASLTTEDVNAWLDGLIPGAIEKAGIAGAGVSVVHDGEVLASRGYGYSDTGTADGAAGHDAVPVDPDTTLFRVGSVSKLFTATAAMQLVESGDLDLDTDVNEYLDFELPTSFDTPITLRHLLTHTPGFEERLYDMIRFDGTTPDLRDVLAIDPPEQVYEPGTMPAYSNYGNALAGYLVELASGRPFNEYVDAEVLEPIGMTTASFEQPLPAEVQDAMSNGYLDDAGAAAPFETIGPAPAGSLAASPTEMARFMLAQLGDTPEAPLLSPETMELMHQPGLDDTALGNLAAGPRMTLGFFDESRNGHRIIGHGGDTNFFHSHLQIYPGQRTGIFVSFNSSGRAGPDTLEIRDAVTSGFADRYFPAADPASDAEESAGPGVLLPAQDASVEPTAGEHAAMAAGVYEPARSMHSTFLDAMNLIDETSVVAREDDTLLITPGPGTAQPAVYEEVEPWVWREVGGQRVISMRVEDGRVQDIGYASAFTLNRVEPANSSGVALPVLIASMVVLSGALIGWLGGAILRRRYRLAEIDRAGRLMRILTRIGVGSALIGIVGRVVAIGLITGFQDPPSGVLSLFVAFQWLGALAVIPAVWSLVDGFRNRIGLRRILGGFLVLFALVGVAWFAWSFMFLSPNLTY</sequence>
<feature type="transmembrane region" description="Helical" evidence="1">
    <location>
        <begin position="546"/>
        <end position="568"/>
    </location>
</feature>
<dbReference type="PANTHER" id="PTHR46825:SF9">
    <property type="entry name" value="BETA-LACTAMASE-RELATED DOMAIN-CONTAINING PROTEIN"/>
    <property type="match status" value="1"/>
</dbReference>
<dbReference type="RefSeq" id="WP_172803835.1">
    <property type="nucleotide sequence ID" value="NZ_CP014859.1"/>
</dbReference>